<dbReference type="Proteomes" id="UP000523601">
    <property type="component" value="Unassembled WGS sequence"/>
</dbReference>
<organism evidence="2 5">
    <name type="scientific">Donghicola mangrovi</name>
    <dbReference type="NCBI Taxonomy" id="2729614"/>
    <lineage>
        <taxon>Bacteria</taxon>
        <taxon>Pseudomonadati</taxon>
        <taxon>Pseudomonadota</taxon>
        <taxon>Alphaproteobacteria</taxon>
        <taxon>Rhodobacterales</taxon>
        <taxon>Roseobacteraceae</taxon>
        <taxon>Donghicola</taxon>
    </lineage>
</organism>
<accession>A0A850Q5W0</accession>
<evidence type="ECO:0000313" key="3">
    <source>
        <dbReference type="EMBL" id="NVO26369.1"/>
    </source>
</evidence>
<dbReference type="Proteomes" id="UP000592216">
    <property type="component" value="Unassembled WGS sequence"/>
</dbReference>
<gene>
    <name evidence="3" type="ORF">HJ526_02960</name>
    <name evidence="2" type="ORF">HJ536_01610</name>
</gene>
<sequence length="201" mass="21480">MSDHQDNIHNRSRHSRTCGYLPSKEPKGLTFVCGADGGLQFERYGRPNHLVANEPARAWAAAPVAANRAVLPVLLVTDSTEALGAMTQLLSEEGLEVAGSDDPMLAISILRNSGMTFHSVVLCLEDSAADEHNAETLLNIVEQGNSPVVVMVRPGSGACNVARRRVPTSNVVMMPASEADVMATIMRASGRVERRFSGAKS</sequence>
<dbReference type="AlphaFoldDB" id="A0A850Q5W0"/>
<proteinExistence type="predicted"/>
<name>A0A850Q5W0_9RHOB</name>
<keyword evidence="4" id="KW-1185">Reference proteome</keyword>
<dbReference type="SUPFAM" id="SSF52172">
    <property type="entry name" value="CheY-like"/>
    <property type="match status" value="1"/>
</dbReference>
<dbReference type="InterPro" id="IPR011006">
    <property type="entry name" value="CheY-like_superfamily"/>
</dbReference>
<evidence type="ECO:0000313" key="5">
    <source>
        <dbReference type="Proteomes" id="UP000592216"/>
    </source>
</evidence>
<reference evidence="4 5" key="1">
    <citation type="submission" date="2020-04" db="EMBL/GenBank/DDBJ databases">
        <title>Donghicola sp., a member of the Rhodobacteraceae family isolated from mangrove forest in Thailand.</title>
        <authorList>
            <person name="Charoenyingcharoen P."/>
            <person name="Yukphan P."/>
        </authorList>
    </citation>
    <scope>NUCLEOTIDE SEQUENCE [LARGE SCALE GENOMIC DNA]</scope>
    <source>
        <strain evidence="2 5">B5-SW-15</strain>
        <strain evidence="3 4">C2-DW-16</strain>
    </source>
</reference>
<dbReference type="EMBL" id="JABCJD010000001">
    <property type="protein sequence ID" value="NVO26369.1"/>
    <property type="molecule type" value="Genomic_DNA"/>
</dbReference>
<protein>
    <submittedName>
        <fullName evidence="2">Response regulator</fullName>
    </submittedName>
</protein>
<feature type="region of interest" description="Disordered" evidence="1">
    <location>
        <begin position="1"/>
        <end position="21"/>
    </location>
</feature>
<evidence type="ECO:0000313" key="4">
    <source>
        <dbReference type="Proteomes" id="UP000523601"/>
    </source>
</evidence>
<comment type="caution">
    <text evidence="2">The sequence shown here is derived from an EMBL/GenBank/DDBJ whole genome shotgun (WGS) entry which is preliminary data.</text>
</comment>
<evidence type="ECO:0000256" key="1">
    <source>
        <dbReference type="SAM" id="MobiDB-lite"/>
    </source>
</evidence>
<dbReference type="RefSeq" id="WP_176852760.1">
    <property type="nucleotide sequence ID" value="NZ_JABCJD010000001.1"/>
</dbReference>
<evidence type="ECO:0000313" key="2">
    <source>
        <dbReference type="EMBL" id="NVO22040.1"/>
    </source>
</evidence>
<dbReference type="EMBL" id="JABCJE010000001">
    <property type="protein sequence ID" value="NVO22040.1"/>
    <property type="molecule type" value="Genomic_DNA"/>
</dbReference>